<evidence type="ECO:0000256" key="7">
    <source>
        <dbReference type="ARBA" id="ARBA00034343"/>
    </source>
</evidence>
<name>A0A7W6LP78_9SPHN</name>
<sequence>MGTVTRLWDGLANVLTGRGTTVDRSAHNFWMRRFTTPEQIESAYLGSWLHRKIVDIPAQDMTRAGRDWDATDDQISAIEKEERRLGYWPKLYEALTLGRLGGGAILIGLGDDPTKPLPTSIRPGQIRYLSVLSRWQLSLGEMETDPESDNFGQPRYFRLSGTGRQVDIHPSRVAVFKGLPIPAIRMTSWEDNFWGMSVVEACDEAVQQATTACAGFSVLIDEAKIDVFRFNGTVEQLSQPDGEAKLMKRVELTNTGKSVHRAVILDKEDEWVQRQLSLAGVRDVIITYDARVAGAADIPATRLFGKSPDGQNSTGESDLANYFQGVGAKQDMQLRPPMQQIDAVMIPSAGVPADLPWTFSTLMVLTEQQAAEIELKEAQALEKIVGLALVPETAMAKTVQNRLIESGRWPGLKKAIEEAEASGEELPERVDESELGIVPLGEKGGGQSSRAPGGGRSTVATADAWLSDATPRALYVQRKLLNAADLIAWAKDNGFATTLPASDMHVTALYSRSPVDPMKMGRDWREDEKGQIIVRPGGPRVIEKLGENAVVLRFACPDLDWRHKDMIEAGGSHDWPEYAPHVTISYTAPESVDIDALKPFNGALRFGPEIFEALDLDWKSKVTEQ</sequence>
<reference evidence="11 12" key="1">
    <citation type="submission" date="2020-08" db="EMBL/GenBank/DDBJ databases">
        <title>Genomic Encyclopedia of Type Strains, Phase IV (KMG-IV): sequencing the most valuable type-strain genomes for metagenomic binning, comparative biology and taxonomic classification.</title>
        <authorList>
            <person name="Goeker M."/>
        </authorList>
    </citation>
    <scope>NUCLEOTIDE SEQUENCE [LARGE SCALE GENOMIC DNA]</scope>
    <source>
        <strain evidence="11 12">DSM 19371</strain>
    </source>
</reference>
<dbReference type="EMBL" id="JACIEU010000006">
    <property type="protein sequence ID" value="MBB4147980.1"/>
    <property type="molecule type" value="Genomic_DNA"/>
</dbReference>
<evidence type="ECO:0000256" key="4">
    <source>
        <dbReference type="ARBA" id="ARBA00034244"/>
    </source>
</evidence>
<evidence type="ECO:0000256" key="6">
    <source>
        <dbReference type="ARBA" id="ARBA00034316"/>
    </source>
</evidence>
<evidence type="ECO:0000256" key="3">
    <source>
        <dbReference type="ARBA" id="ARBA00034240"/>
    </source>
</evidence>
<comment type="catalytic activity">
    <reaction evidence="3">
        <text>3',3',3'-c-tri-AMP + H2O = A[3'-5']pA[3'-5']pAp[3'] + H(+)</text>
        <dbReference type="Rhea" id="RHEA:72859"/>
        <dbReference type="ChEBI" id="CHEBI:15377"/>
        <dbReference type="ChEBI" id="CHEBI:15378"/>
        <dbReference type="ChEBI" id="CHEBI:192523"/>
        <dbReference type="ChEBI" id="CHEBI:192530"/>
    </reaction>
    <physiologicalReaction direction="left-to-right" evidence="3">
        <dbReference type="Rhea" id="RHEA:72860"/>
    </physiologicalReaction>
</comment>
<evidence type="ECO:0000256" key="5">
    <source>
        <dbReference type="ARBA" id="ARBA00034283"/>
    </source>
</evidence>
<comment type="catalytic activity">
    <reaction evidence="5">
        <text>3',3'-cGAMP + H2O = G[3'-5']pAp[3'] + H(+)</text>
        <dbReference type="Rhea" id="RHEA:72831"/>
        <dbReference type="ChEBI" id="CHEBI:15377"/>
        <dbReference type="ChEBI" id="CHEBI:15378"/>
        <dbReference type="ChEBI" id="CHEBI:71501"/>
        <dbReference type="ChEBI" id="CHEBI:192497"/>
    </reaction>
    <physiologicalReaction direction="left-to-right" evidence="5">
        <dbReference type="Rhea" id="RHEA:72832"/>
    </physiologicalReaction>
</comment>
<dbReference type="InterPro" id="IPR024459">
    <property type="entry name" value="Acb1-like_N"/>
</dbReference>
<comment type="catalytic activity">
    <reaction evidence="4">
        <text>3',3',3'-cAAG + H2O = A[3'-5']pG[3'-5']pAp[3'] + H(+)</text>
        <dbReference type="Rhea" id="RHEA:72867"/>
        <dbReference type="ChEBI" id="CHEBI:15377"/>
        <dbReference type="ChEBI" id="CHEBI:15378"/>
        <dbReference type="ChEBI" id="CHEBI:143810"/>
        <dbReference type="ChEBI" id="CHEBI:192533"/>
    </reaction>
    <physiologicalReaction direction="left-to-right" evidence="4">
        <dbReference type="Rhea" id="RHEA:72868"/>
    </physiologicalReaction>
</comment>
<keyword evidence="1" id="KW-0378">Hydrolase</keyword>
<proteinExistence type="inferred from homology"/>
<accession>A0A7W6LP78</accession>
<dbReference type="Pfam" id="PF23474">
    <property type="entry name" value="Acb1"/>
    <property type="match status" value="1"/>
</dbReference>
<dbReference type="Pfam" id="PF06381">
    <property type="entry name" value="Phage_portal_3"/>
    <property type="match status" value="1"/>
</dbReference>
<feature type="domain" description="Anti-CBASS protein Acb1-like C-terminal" evidence="10">
    <location>
        <begin position="473"/>
        <end position="621"/>
    </location>
</feature>
<evidence type="ECO:0000313" key="12">
    <source>
        <dbReference type="Proteomes" id="UP000590524"/>
    </source>
</evidence>
<dbReference type="RefSeq" id="WP_223178161.1">
    <property type="nucleotide sequence ID" value="NZ_JACIEU010000006.1"/>
</dbReference>
<dbReference type="NCBIfam" id="TIGR01555">
    <property type="entry name" value="phge_rel_HI1409"/>
    <property type="match status" value="1"/>
</dbReference>
<protein>
    <recommendedName>
        <fullName evidence="7">Anti-CBASS protein Acb1</fullName>
    </recommendedName>
</protein>
<gene>
    <name evidence="11" type="ORF">GGQ90_001758</name>
</gene>
<evidence type="ECO:0000313" key="11">
    <source>
        <dbReference type="EMBL" id="MBB4147980.1"/>
    </source>
</evidence>
<comment type="caution">
    <text evidence="11">The sequence shown here is derived from an EMBL/GenBank/DDBJ whole genome shotgun (WGS) entry which is preliminary data.</text>
</comment>
<dbReference type="AlphaFoldDB" id="A0A7W6LP78"/>
<keyword evidence="12" id="KW-1185">Reference proteome</keyword>
<evidence type="ECO:0000259" key="9">
    <source>
        <dbReference type="Pfam" id="PF06381"/>
    </source>
</evidence>
<dbReference type="InterPro" id="IPR006445">
    <property type="entry name" value="Phage-assoc_HI1409"/>
</dbReference>
<comment type="catalytic activity">
    <reaction evidence="8">
        <text>3',3'-cUAMP + H2O = U[3'-5']pAp[3'] + H(+)</text>
        <dbReference type="Rhea" id="RHEA:72835"/>
        <dbReference type="ChEBI" id="CHEBI:15377"/>
        <dbReference type="ChEBI" id="CHEBI:15378"/>
        <dbReference type="ChEBI" id="CHEBI:143809"/>
        <dbReference type="ChEBI" id="CHEBI:192498"/>
    </reaction>
    <physiologicalReaction direction="left-to-right" evidence="8">
        <dbReference type="Rhea" id="RHEA:72836"/>
    </physiologicalReaction>
</comment>
<evidence type="ECO:0000256" key="2">
    <source>
        <dbReference type="ARBA" id="ARBA00034233"/>
    </source>
</evidence>
<evidence type="ECO:0000256" key="8">
    <source>
        <dbReference type="ARBA" id="ARBA00048123"/>
    </source>
</evidence>
<feature type="domain" description="Anti-CBASS protein Acb1-like N-terminal" evidence="9">
    <location>
        <begin position="39"/>
        <end position="382"/>
    </location>
</feature>
<comment type="catalytic activity">
    <reaction evidence="2">
        <text>3',3',3'-cAAG + H2O = G[3'-5']pA[3'-5']pAp[3'] + H(+)</text>
        <dbReference type="Rhea" id="RHEA:72863"/>
        <dbReference type="ChEBI" id="CHEBI:15377"/>
        <dbReference type="ChEBI" id="CHEBI:15378"/>
        <dbReference type="ChEBI" id="CHEBI:143810"/>
        <dbReference type="ChEBI" id="CHEBI:192532"/>
    </reaction>
    <physiologicalReaction direction="left-to-right" evidence="2">
        <dbReference type="Rhea" id="RHEA:72864"/>
    </physiologicalReaction>
</comment>
<dbReference type="InterPro" id="IPR056175">
    <property type="entry name" value="Acb1-like_C"/>
</dbReference>
<organism evidence="11 12">
    <name type="scientific">Sphingobium scionense</name>
    <dbReference type="NCBI Taxonomy" id="1404341"/>
    <lineage>
        <taxon>Bacteria</taxon>
        <taxon>Pseudomonadati</taxon>
        <taxon>Pseudomonadota</taxon>
        <taxon>Alphaproteobacteria</taxon>
        <taxon>Sphingomonadales</taxon>
        <taxon>Sphingomonadaceae</taxon>
        <taxon>Sphingobium</taxon>
    </lineage>
</organism>
<dbReference type="Proteomes" id="UP000590524">
    <property type="component" value="Unassembled WGS sequence"/>
</dbReference>
<evidence type="ECO:0000256" key="1">
    <source>
        <dbReference type="ARBA" id="ARBA00022801"/>
    </source>
</evidence>
<evidence type="ECO:0000259" key="10">
    <source>
        <dbReference type="Pfam" id="PF23474"/>
    </source>
</evidence>
<comment type="similarity">
    <text evidence="6">Belongs to the anti-CBASS protein Acb1 family.</text>
</comment>
<dbReference type="GO" id="GO:0016787">
    <property type="term" value="F:hydrolase activity"/>
    <property type="evidence" value="ECO:0007669"/>
    <property type="project" value="UniProtKB-KW"/>
</dbReference>